<evidence type="ECO:0000256" key="4">
    <source>
        <dbReference type="ARBA" id="ARBA00022519"/>
    </source>
</evidence>
<feature type="transmembrane region" description="Helical" evidence="12">
    <location>
        <begin position="253"/>
        <end position="271"/>
    </location>
</feature>
<keyword evidence="9" id="KW-0408">Iron</keyword>
<keyword evidence="3" id="KW-1003">Cell membrane</keyword>
<dbReference type="CDD" id="cd03512">
    <property type="entry name" value="Alkane-hydroxylase"/>
    <property type="match status" value="1"/>
</dbReference>
<evidence type="ECO:0000256" key="11">
    <source>
        <dbReference type="ARBA" id="ARBA00023136"/>
    </source>
</evidence>
<dbReference type="EMBL" id="CP084204">
    <property type="protein sequence ID" value="UZX20879.1"/>
    <property type="molecule type" value="Genomic_DNA"/>
</dbReference>
<dbReference type="PANTHER" id="PTHR38674">
    <property type="entry name" value="ALKANE 1-MONOOXYGENASE 1"/>
    <property type="match status" value="1"/>
</dbReference>
<feature type="transmembrane region" description="Helical" evidence="12">
    <location>
        <begin position="229"/>
        <end position="247"/>
    </location>
</feature>
<evidence type="ECO:0000256" key="8">
    <source>
        <dbReference type="ARBA" id="ARBA00023002"/>
    </source>
</evidence>
<comment type="similarity">
    <text evidence="2">Belongs to the fatty acid desaturase type 1 family. AlkB subfamily.</text>
</comment>
<evidence type="ECO:0000313" key="15">
    <source>
        <dbReference type="Proteomes" id="UP001164506"/>
    </source>
</evidence>
<feature type="transmembrane region" description="Helical" evidence="12">
    <location>
        <begin position="86"/>
        <end position="109"/>
    </location>
</feature>
<sequence length="390" mass="44187">MALHSDSPEAPAAWRDPKRLLWLLGLLIPSFPFLSWGLVAATGLRVFWWTGILVLYVIFPVVDHLIGKDSANPPDSAIAHLEADRYYRWCTYLYLPLQYAGLVLGCWLITRGDLGLVDRIGLTFTLGGVAGIAINTAHELGHKTEALERRLSRIALAQTWYGHFYVEHNHGHHIRVATPEDPASARLGESFWRFLPRTVLGSLTSAWRLEKRRLARRGRSVWSPRNTVLGSWALSLALFTGLALAFGPEVLPYLAVQAVFGFCLLEVINYTEHYGLRRERTASGRYERCAPRHSWNSDNVASNVFLYHLQRHSDHHAHPTRRYQSLRHFDEAPEMPTGYAGMIVLAYVPPLWRRVMDPRVLAHYGGDVTRANLQPSRRARLLARYGTTAG</sequence>
<accession>A0ABY6QWL5</accession>
<keyword evidence="4" id="KW-0997">Cell inner membrane</keyword>
<keyword evidence="11 12" id="KW-0472">Membrane</keyword>
<gene>
    <name evidence="14" type="ORF">LDH80_09220</name>
</gene>
<evidence type="ECO:0000313" key="14">
    <source>
        <dbReference type="EMBL" id="UZX20879.1"/>
    </source>
</evidence>
<proteinExistence type="inferred from homology"/>
<evidence type="ECO:0000256" key="7">
    <source>
        <dbReference type="ARBA" id="ARBA00022989"/>
    </source>
</evidence>
<keyword evidence="5 12" id="KW-0812">Transmembrane</keyword>
<name>A0ABY6QWL5_9ACTN</name>
<organism evidence="14 15">
    <name type="scientific">Streptomyces tanashiensis</name>
    <dbReference type="NCBI Taxonomy" id="67367"/>
    <lineage>
        <taxon>Bacteria</taxon>
        <taxon>Bacillati</taxon>
        <taxon>Actinomycetota</taxon>
        <taxon>Actinomycetes</taxon>
        <taxon>Kitasatosporales</taxon>
        <taxon>Streptomycetaceae</taxon>
        <taxon>Streptomyces</taxon>
    </lineage>
</organism>
<evidence type="ECO:0000256" key="6">
    <source>
        <dbReference type="ARBA" id="ARBA00022723"/>
    </source>
</evidence>
<evidence type="ECO:0000256" key="12">
    <source>
        <dbReference type="SAM" id="Phobius"/>
    </source>
</evidence>
<keyword evidence="7 12" id="KW-1133">Transmembrane helix</keyword>
<keyword evidence="6" id="KW-0479">Metal-binding</keyword>
<evidence type="ECO:0000256" key="5">
    <source>
        <dbReference type="ARBA" id="ARBA00022692"/>
    </source>
</evidence>
<evidence type="ECO:0000256" key="3">
    <source>
        <dbReference type="ARBA" id="ARBA00022475"/>
    </source>
</evidence>
<dbReference type="InterPro" id="IPR033885">
    <property type="entry name" value="AlkB/XylM"/>
</dbReference>
<dbReference type="Pfam" id="PF00487">
    <property type="entry name" value="FA_desaturase"/>
    <property type="match status" value="1"/>
</dbReference>
<evidence type="ECO:0000259" key="13">
    <source>
        <dbReference type="Pfam" id="PF00487"/>
    </source>
</evidence>
<dbReference type="RefSeq" id="WP_267258492.1">
    <property type="nucleotide sequence ID" value="NZ_CP084204.1"/>
</dbReference>
<keyword evidence="15" id="KW-1185">Reference proteome</keyword>
<feature type="transmembrane region" description="Helical" evidence="12">
    <location>
        <begin position="46"/>
        <end position="66"/>
    </location>
</feature>
<evidence type="ECO:0000256" key="2">
    <source>
        <dbReference type="ARBA" id="ARBA00010823"/>
    </source>
</evidence>
<dbReference type="PANTHER" id="PTHR38674:SF1">
    <property type="entry name" value="ALKANE 1-MONOOXYGENASE 1"/>
    <property type="match status" value="1"/>
</dbReference>
<feature type="transmembrane region" description="Helical" evidence="12">
    <location>
        <begin position="20"/>
        <end position="39"/>
    </location>
</feature>
<protein>
    <submittedName>
        <fullName evidence="14">Alkane 1-monooxygenase</fullName>
    </submittedName>
</protein>
<dbReference type="InterPro" id="IPR005804">
    <property type="entry name" value="FA_desaturase_dom"/>
</dbReference>
<feature type="domain" description="Fatty acid desaturase" evidence="13">
    <location>
        <begin position="122"/>
        <end position="342"/>
    </location>
</feature>
<comment type="subcellular location">
    <subcellularLocation>
        <location evidence="1">Cell inner membrane</location>
        <topology evidence="1">Multi-pass membrane protein</topology>
    </subcellularLocation>
</comment>
<dbReference type="Proteomes" id="UP001164506">
    <property type="component" value="Chromosome"/>
</dbReference>
<keyword evidence="8" id="KW-0560">Oxidoreductase</keyword>
<dbReference type="GeneID" id="95599617"/>
<evidence type="ECO:0000256" key="10">
    <source>
        <dbReference type="ARBA" id="ARBA00023033"/>
    </source>
</evidence>
<evidence type="ECO:0000256" key="9">
    <source>
        <dbReference type="ARBA" id="ARBA00023004"/>
    </source>
</evidence>
<keyword evidence="10" id="KW-0503">Monooxygenase</keyword>
<evidence type="ECO:0000256" key="1">
    <source>
        <dbReference type="ARBA" id="ARBA00004429"/>
    </source>
</evidence>
<reference evidence="14" key="1">
    <citation type="submission" date="2021-09" db="EMBL/GenBank/DDBJ databases">
        <title>Complete genome sequence and metabolic characterization of Streptomyces tanashiensis DSM 731 the producer of antibacterial Kalafungin and diverse secondary metabolites.</title>
        <authorList>
            <person name="Abbasi M.N."/>
            <person name="Anwar M.N."/>
            <person name="Alam K."/>
            <person name="Shoaib M."/>
            <person name="Lin Z."/>
            <person name="Hayat M."/>
            <person name="Ali M.I."/>
            <person name="Malik H.M.T."/>
            <person name="Ahmed I."/>
            <person name="Li A."/>
            <person name="Hailong Wang H."/>
            <person name="Zhang Y."/>
        </authorList>
    </citation>
    <scope>NUCLEOTIDE SEQUENCE</scope>
    <source>
        <strain evidence="14">Kala</strain>
    </source>
</reference>